<evidence type="ECO:0000313" key="13">
    <source>
        <dbReference type="Proteomes" id="UP001286313"/>
    </source>
</evidence>
<evidence type="ECO:0000256" key="8">
    <source>
        <dbReference type="ARBA" id="ARBA00023180"/>
    </source>
</evidence>
<gene>
    <name evidence="12" type="ORF">Pcinc_021176</name>
</gene>
<feature type="chain" id="PRO_5042219238" description="Ionotropic glutamate receptor C-terminal domain-containing protein" evidence="10">
    <location>
        <begin position="30"/>
        <end position="111"/>
    </location>
</feature>
<dbReference type="Pfam" id="PF00060">
    <property type="entry name" value="Lig_chan"/>
    <property type="match status" value="1"/>
</dbReference>
<comment type="similarity">
    <text evidence="2">Belongs to the glutamate-gated ion channel (TC 1.A.10.1) family.</text>
</comment>
<comment type="subcellular location">
    <subcellularLocation>
        <location evidence="1">Cell membrane</location>
        <topology evidence="1">Multi-pass membrane protein</topology>
    </subcellularLocation>
</comment>
<evidence type="ECO:0000256" key="9">
    <source>
        <dbReference type="SAM" id="Phobius"/>
    </source>
</evidence>
<dbReference type="GO" id="GO:0005886">
    <property type="term" value="C:plasma membrane"/>
    <property type="evidence" value="ECO:0007669"/>
    <property type="project" value="UniProtKB-SubCell"/>
</dbReference>
<evidence type="ECO:0000259" key="11">
    <source>
        <dbReference type="Pfam" id="PF00060"/>
    </source>
</evidence>
<protein>
    <recommendedName>
        <fullName evidence="11">Ionotropic glutamate receptor C-terminal domain-containing protein</fullName>
    </recommendedName>
</protein>
<dbReference type="EMBL" id="JAWQEG010002176">
    <property type="protein sequence ID" value="KAK3873845.1"/>
    <property type="molecule type" value="Genomic_DNA"/>
</dbReference>
<evidence type="ECO:0000256" key="2">
    <source>
        <dbReference type="ARBA" id="ARBA00008685"/>
    </source>
</evidence>
<evidence type="ECO:0000256" key="5">
    <source>
        <dbReference type="ARBA" id="ARBA00022989"/>
    </source>
</evidence>
<keyword evidence="5 9" id="KW-1133">Transmembrane helix</keyword>
<organism evidence="12 13">
    <name type="scientific">Petrolisthes cinctipes</name>
    <name type="common">Flat porcelain crab</name>
    <dbReference type="NCBI Taxonomy" id="88211"/>
    <lineage>
        <taxon>Eukaryota</taxon>
        <taxon>Metazoa</taxon>
        <taxon>Ecdysozoa</taxon>
        <taxon>Arthropoda</taxon>
        <taxon>Crustacea</taxon>
        <taxon>Multicrustacea</taxon>
        <taxon>Malacostraca</taxon>
        <taxon>Eumalacostraca</taxon>
        <taxon>Eucarida</taxon>
        <taxon>Decapoda</taxon>
        <taxon>Pleocyemata</taxon>
        <taxon>Anomura</taxon>
        <taxon>Galatheoidea</taxon>
        <taxon>Porcellanidae</taxon>
        <taxon>Petrolisthes</taxon>
    </lineage>
</organism>
<evidence type="ECO:0000256" key="7">
    <source>
        <dbReference type="ARBA" id="ARBA00023170"/>
    </source>
</evidence>
<evidence type="ECO:0000256" key="10">
    <source>
        <dbReference type="SAM" id="SignalP"/>
    </source>
</evidence>
<feature type="transmembrane region" description="Helical" evidence="9">
    <location>
        <begin position="46"/>
        <end position="68"/>
    </location>
</feature>
<keyword evidence="13" id="KW-1185">Reference proteome</keyword>
<dbReference type="AlphaFoldDB" id="A0AAE1FI43"/>
<dbReference type="Proteomes" id="UP001286313">
    <property type="component" value="Unassembled WGS sequence"/>
</dbReference>
<evidence type="ECO:0000313" key="12">
    <source>
        <dbReference type="EMBL" id="KAK3873845.1"/>
    </source>
</evidence>
<keyword evidence="10" id="KW-0732">Signal</keyword>
<dbReference type="GO" id="GO:0015276">
    <property type="term" value="F:ligand-gated monoatomic ion channel activity"/>
    <property type="evidence" value="ECO:0007669"/>
    <property type="project" value="InterPro"/>
</dbReference>
<evidence type="ECO:0000256" key="6">
    <source>
        <dbReference type="ARBA" id="ARBA00023136"/>
    </source>
</evidence>
<feature type="domain" description="Ionotropic glutamate receptor C-terminal" evidence="11">
    <location>
        <begin position="37"/>
        <end position="92"/>
    </location>
</feature>
<proteinExistence type="inferred from homology"/>
<dbReference type="InterPro" id="IPR001320">
    <property type="entry name" value="Iontro_rcpt_C"/>
</dbReference>
<dbReference type="GO" id="GO:0050906">
    <property type="term" value="P:detection of stimulus involved in sensory perception"/>
    <property type="evidence" value="ECO:0007669"/>
    <property type="project" value="UniProtKB-ARBA"/>
</dbReference>
<dbReference type="InterPro" id="IPR052192">
    <property type="entry name" value="Insect_Ionotropic_Sensory_Rcpt"/>
</dbReference>
<keyword evidence="7" id="KW-0675">Receptor</keyword>
<accession>A0AAE1FI43</accession>
<dbReference type="PANTHER" id="PTHR42643">
    <property type="entry name" value="IONOTROPIC RECEPTOR 20A-RELATED"/>
    <property type="match status" value="1"/>
</dbReference>
<keyword evidence="8" id="KW-0325">Glycoprotein</keyword>
<dbReference type="Gene3D" id="1.10.287.70">
    <property type="match status" value="1"/>
</dbReference>
<comment type="caution">
    <text evidence="12">The sequence shown here is derived from an EMBL/GenBank/DDBJ whole genome shotgun (WGS) entry which is preliminary data.</text>
</comment>
<sequence length="111" mass="12288">MPGMDSGCLLAMTWLLASLVFMTINHTSSHFQYMSLGSHWLPRMDSGRLLVLTWLLASLVFMTSYSGILTSMLTVPRVTIPIDSISDLVAQSDLSWRLEAGTMMFNILGVS</sequence>
<feature type="signal peptide" evidence="10">
    <location>
        <begin position="1"/>
        <end position="29"/>
    </location>
</feature>
<dbReference type="PANTHER" id="PTHR42643:SF24">
    <property type="entry name" value="IONOTROPIC RECEPTOR 60A"/>
    <property type="match status" value="1"/>
</dbReference>
<reference evidence="12" key="1">
    <citation type="submission" date="2023-10" db="EMBL/GenBank/DDBJ databases">
        <title>Genome assemblies of two species of porcelain crab, Petrolisthes cinctipes and Petrolisthes manimaculis (Anomura: Porcellanidae).</title>
        <authorList>
            <person name="Angst P."/>
        </authorList>
    </citation>
    <scope>NUCLEOTIDE SEQUENCE</scope>
    <source>
        <strain evidence="12">PB745_01</strain>
        <tissue evidence="12">Gill</tissue>
    </source>
</reference>
<name>A0AAE1FI43_PETCI</name>
<evidence type="ECO:0000256" key="4">
    <source>
        <dbReference type="ARBA" id="ARBA00022692"/>
    </source>
</evidence>
<keyword evidence="4 9" id="KW-0812">Transmembrane</keyword>
<evidence type="ECO:0000256" key="3">
    <source>
        <dbReference type="ARBA" id="ARBA00022475"/>
    </source>
</evidence>
<keyword evidence="3" id="KW-1003">Cell membrane</keyword>
<keyword evidence="6 9" id="KW-0472">Membrane</keyword>
<evidence type="ECO:0000256" key="1">
    <source>
        <dbReference type="ARBA" id="ARBA00004651"/>
    </source>
</evidence>